<organism evidence="3 4">
    <name type="scientific">Lachnoclostridium phytofermentans</name>
    <dbReference type="NCBI Taxonomy" id="66219"/>
    <lineage>
        <taxon>Bacteria</taxon>
        <taxon>Bacillati</taxon>
        <taxon>Bacillota</taxon>
        <taxon>Clostridia</taxon>
        <taxon>Lachnospirales</taxon>
        <taxon>Lachnospiraceae</taxon>
    </lineage>
</organism>
<feature type="transmembrane region" description="Helical" evidence="2">
    <location>
        <begin position="246"/>
        <end position="266"/>
    </location>
</feature>
<dbReference type="InterPro" id="IPR004679">
    <property type="entry name" value="2-OHcarboxylate_transport"/>
</dbReference>
<gene>
    <name evidence="3" type="ORF">DHW61_05160</name>
</gene>
<evidence type="ECO:0000256" key="1">
    <source>
        <dbReference type="PIRNR" id="PIRNR005348"/>
    </source>
</evidence>
<sequence>MSIEITGISLPFYLVITAIVCIMMSLGWLPGGMIGALAVMMVFGGLFNAIGNNTPILKTYLGGGAIACIFISAFLVFFQLIPAPVIENVDTFMNKTGFLNFYIAALITGSILGMNRKLLLNAAIRFLPVALCSMAFAIILVGLFGVITGYGFIDAIMYIAIPMMGGGMGAGVVPLSGMYADALNQDSAVIISRMIPASTLGNVMAIIGAGLLARIGEAKPSLSGNGKLMKKDPSDMSENKENKPNIQMLGIGIVLSIFFFLAGTIINKFVPTIHAYAWMIILVAVSKAVGIIPEKFEKSAQQWSQFVMGNWTSALLVGIGISMIDLHAVAASLSPIYLLLVAVVVGGVVLGAGLGGYFVGFYPIESSITAGLCTTNMGGTGDIAVLSAAKRMELLPFAQIATRICGALILVLASILIKILF</sequence>
<feature type="transmembrane region" description="Helical" evidence="2">
    <location>
        <begin position="194"/>
        <end position="215"/>
    </location>
</feature>
<feature type="transmembrane region" description="Helical" evidence="2">
    <location>
        <begin position="34"/>
        <end position="51"/>
    </location>
</feature>
<keyword evidence="1 2" id="KW-0472">Membrane</keyword>
<evidence type="ECO:0000313" key="4">
    <source>
        <dbReference type="Proteomes" id="UP000262969"/>
    </source>
</evidence>
<dbReference type="PANTHER" id="PTHR40033:SF1">
    <property type="entry name" value="CITRATE-SODIUM SYMPORTER"/>
    <property type="match status" value="1"/>
</dbReference>
<feature type="transmembrane region" description="Helical" evidence="2">
    <location>
        <begin position="63"/>
        <end position="85"/>
    </location>
</feature>
<feature type="transmembrane region" description="Helical" evidence="2">
    <location>
        <begin position="304"/>
        <end position="324"/>
    </location>
</feature>
<comment type="similarity">
    <text evidence="1">Belongs to the 2-hydroxycarboxylate transporter (2-HCT) (TC 2.A.24) family.</text>
</comment>
<name>A0A3D2X4F4_9FIRM</name>
<dbReference type="GO" id="GO:0015293">
    <property type="term" value="F:symporter activity"/>
    <property type="evidence" value="ECO:0007669"/>
    <property type="project" value="UniProtKB-UniRule"/>
</dbReference>
<proteinExistence type="inferred from homology"/>
<feature type="transmembrane region" description="Helical" evidence="2">
    <location>
        <begin position="97"/>
        <end position="114"/>
    </location>
</feature>
<dbReference type="Pfam" id="PF03390">
    <property type="entry name" value="2HCT"/>
    <property type="match status" value="1"/>
</dbReference>
<reference evidence="3 4" key="1">
    <citation type="journal article" date="2018" name="Nat. Biotechnol.">
        <title>A standardized bacterial taxonomy based on genome phylogeny substantially revises the tree of life.</title>
        <authorList>
            <person name="Parks D.H."/>
            <person name="Chuvochina M."/>
            <person name="Waite D.W."/>
            <person name="Rinke C."/>
            <person name="Skarshewski A."/>
            <person name="Chaumeil P.A."/>
            <person name="Hugenholtz P."/>
        </authorList>
    </citation>
    <scope>NUCLEOTIDE SEQUENCE [LARGE SCALE GENOMIC DNA]</scope>
    <source>
        <strain evidence="3">UBA11728</strain>
    </source>
</reference>
<feature type="transmembrane region" description="Helical" evidence="2">
    <location>
        <begin position="400"/>
        <end position="420"/>
    </location>
</feature>
<feature type="transmembrane region" description="Helical" evidence="2">
    <location>
        <begin position="336"/>
        <end position="359"/>
    </location>
</feature>
<dbReference type="PANTHER" id="PTHR40033">
    <property type="entry name" value="NA(+)-MALATE SYMPORTER"/>
    <property type="match status" value="1"/>
</dbReference>
<protein>
    <submittedName>
        <fullName evidence="3">Citrate:sodium symporter</fullName>
    </submittedName>
</protein>
<keyword evidence="2" id="KW-0812">Transmembrane</keyword>
<feature type="transmembrane region" description="Helical" evidence="2">
    <location>
        <begin position="126"/>
        <end position="153"/>
    </location>
</feature>
<keyword evidence="2" id="KW-1133">Transmembrane helix</keyword>
<evidence type="ECO:0000256" key="2">
    <source>
        <dbReference type="SAM" id="Phobius"/>
    </source>
</evidence>
<feature type="transmembrane region" description="Helical" evidence="2">
    <location>
        <begin position="273"/>
        <end position="292"/>
    </location>
</feature>
<feature type="transmembrane region" description="Helical" evidence="2">
    <location>
        <begin position="12"/>
        <end position="28"/>
    </location>
</feature>
<keyword evidence="1" id="KW-0813">Transport</keyword>
<evidence type="ECO:0000313" key="3">
    <source>
        <dbReference type="EMBL" id="HCL01794.1"/>
    </source>
</evidence>
<dbReference type="Proteomes" id="UP000262969">
    <property type="component" value="Unassembled WGS sequence"/>
</dbReference>
<feature type="transmembrane region" description="Helical" evidence="2">
    <location>
        <begin position="159"/>
        <end position="182"/>
    </location>
</feature>
<comment type="caution">
    <text evidence="3">The sequence shown here is derived from an EMBL/GenBank/DDBJ whole genome shotgun (WGS) entry which is preliminary data.</text>
</comment>
<dbReference type="AlphaFoldDB" id="A0A3D2X4F4"/>
<accession>A0A3D2X4F4</accession>
<keyword evidence="1" id="KW-0769">Symport</keyword>
<dbReference type="EMBL" id="DPVV01000178">
    <property type="protein sequence ID" value="HCL01794.1"/>
    <property type="molecule type" value="Genomic_DNA"/>
</dbReference>
<dbReference type="GO" id="GO:0008514">
    <property type="term" value="F:organic anion transmembrane transporter activity"/>
    <property type="evidence" value="ECO:0007669"/>
    <property type="project" value="InterPro"/>
</dbReference>
<dbReference type="GO" id="GO:0005886">
    <property type="term" value="C:plasma membrane"/>
    <property type="evidence" value="ECO:0007669"/>
    <property type="project" value="UniProtKB-UniRule"/>
</dbReference>
<dbReference type="PIRSF" id="PIRSF005348">
    <property type="entry name" value="YxkH"/>
    <property type="match status" value="1"/>
</dbReference>